<dbReference type="InterPro" id="IPR011706">
    <property type="entry name" value="Cu-oxidase_C"/>
</dbReference>
<dbReference type="InterPro" id="IPR001117">
    <property type="entry name" value="Cu-oxidase_2nd"/>
</dbReference>
<accession>A0A9P0MPL1</accession>
<protein>
    <submittedName>
        <fullName evidence="10">Uncharacterized protein</fullName>
    </submittedName>
</protein>
<dbReference type="Pfam" id="PF07732">
    <property type="entry name" value="Cu-oxidase_3"/>
    <property type="match status" value="1"/>
</dbReference>
<feature type="region of interest" description="Disordered" evidence="5">
    <location>
        <begin position="41"/>
        <end position="75"/>
    </location>
</feature>
<keyword evidence="6" id="KW-0732">Signal</keyword>
<dbReference type="Pfam" id="PF07731">
    <property type="entry name" value="Cu-oxidase_2"/>
    <property type="match status" value="1"/>
</dbReference>
<dbReference type="EMBL" id="OV725080">
    <property type="protein sequence ID" value="CAH1400299.1"/>
    <property type="molecule type" value="Genomic_DNA"/>
</dbReference>
<feature type="domain" description="Plastocyanin-like" evidence="9">
    <location>
        <begin position="140"/>
        <end position="247"/>
    </location>
</feature>
<evidence type="ECO:0000313" key="10">
    <source>
        <dbReference type="EMBL" id="CAH1400299.1"/>
    </source>
</evidence>
<evidence type="ECO:0000259" key="8">
    <source>
        <dbReference type="Pfam" id="PF07731"/>
    </source>
</evidence>
<dbReference type="AlphaFoldDB" id="A0A9P0MPL1"/>
<organism evidence="10 11">
    <name type="scientific">Nezara viridula</name>
    <name type="common">Southern green stink bug</name>
    <name type="synonym">Cimex viridulus</name>
    <dbReference type="NCBI Taxonomy" id="85310"/>
    <lineage>
        <taxon>Eukaryota</taxon>
        <taxon>Metazoa</taxon>
        <taxon>Ecdysozoa</taxon>
        <taxon>Arthropoda</taxon>
        <taxon>Hexapoda</taxon>
        <taxon>Insecta</taxon>
        <taxon>Pterygota</taxon>
        <taxon>Neoptera</taxon>
        <taxon>Paraneoptera</taxon>
        <taxon>Hemiptera</taxon>
        <taxon>Heteroptera</taxon>
        <taxon>Panheteroptera</taxon>
        <taxon>Pentatomomorpha</taxon>
        <taxon>Pentatomoidea</taxon>
        <taxon>Pentatomidae</taxon>
        <taxon>Pentatominae</taxon>
        <taxon>Nezara</taxon>
    </lineage>
</organism>
<dbReference type="CDD" id="cd13884">
    <property type="entry name" value="CuRO_2_tcLCC_insect_like"/>
    <property type="match status" value="1"/>
</dbReference>
<evidence type="ECO:0000313" key="11">
    <source>
        <dbReference type="Proteomes" id="UP001152798"/>
    </source>
</evidence>
<feature type="signal peptide" evidence="6">
    <location>
        <begin position="1"/>
        <end position="19"/>
    </location>
</feature>
<evidence type="ECO:0000259" key="7">
    <source>
        <dbReference type="Pfam" id="PF00394"/>
    </source>
</evidence>
<dbReference type="GO" id="GO:0016491">
    <property type="term" value="F:oxidoreductase activity"/>
    <property type="evidence" value="ECO:0007669"/>
    <property type="project" value="UniProtKB-KW"/>
</dbReference>
<keyword evidence="2" id="KW-0479">Metal-binding</keyword>
<dbReference type="GO" id="GO:0006826">
    <property type="term" value="P:iron ion transport"/>
    <property type="evidence" value="ECO:0007669"/>
    <property type="project" value="TreeGrafter"/>
</dbReference>
<dbReference type="Proteomes" id="UP001152798">
    <property type="component" value="Chromosome 4"/>
</dbReference>
<proteinExistence type="inferred from homology"/>
<dbReference type="InterPro" id="IPR002355">
    <property type="entry name" value="Cu_oxidase_Cu_BS"/>
</dbReference>
<evidence type="ECO:0000256" key="3">
    <source>
        <dbReference type="ARBA" id="ARBA00023002"/>
    </source>
</evidence>
<dbReference type="GO" id="GO:0005886">
    <property type="term" value="C:plasma membrane"/>
    <property type="evidence" value="ECO:0007669"/>
    <property type="project" value="TreeGrafter"/>
</dbReference>
<evidence type="ECO:0000256" key="4">
    <source>
        <dbReference type="ARBA" id="ARBA00023008"/>
    </source>
</evidence>
<keyword evidence="4" id="KW-0186">Copper</keyword>
<feature type="domain" description="Plastocyanin-like" evidence="8">
    <location>
        <begin position="527"/>
        <end position="662"/>
    </location>
</feature>
<dbReference type="InterPro" id="IPR033138">
    <property type="entry name" value="Cu_oxidase_CS"/>
</dbReference>
<reference evidence="10" key="1">
    <citation type="submission" date="2022-01" db="EMBL/GenBank/DDBJ databases">
        <authorList>
            <person name="King R."/>
        </authorList>
    </citation>
    <scope>NUCLEOTIDE SEQUENCE</scope>
</reference>
<evidence type="ECO:0000256" key="2">
    <source>
        <dbReference type="ARBA" id="ARBA00022723"/>
    </source>
</evidence>
<sequence>MIQLGKVLVVVLAVHIVAGEGQLFSLLTSLFNNRINNTSPSQTGVPVSTIRPPYQSRPTKTPRTTTTISPPLGNDSETLVGAQATTLNGFVDCVRRCDGRPRTCYFRLHVERYSVLGGACRRCAFGNPSDCLRPQCVTANGAFRALVAVNRQLPAPPIQVCRGDRIVADVVNAMPDEATTIHWHGLRMNGHQYYDGVPYVTQCPIQPGNTFRYIFTADEAGTFFYHSHVGIQKMDGLAGALIVRDTSDSQSNLYTEDRPDHVIFIGDWTNMPGEEYLPGYNNDNIVQVPDSMLINGRGMHWNGSFNLPLSEFRVTRGQRYRFRIIGGTCMTCAVAVRFQGHRVIAISADGNLKYNPRTVDSVIVNSADRFDVILEANQNVGTYYIYAQTFQDFCNGIYQAAILRYEGSNSVANPRPPPLSSNLGVQLNSINSTCSATNGNELCISNLQGVTNAPAIGNAFYAYLFIGFDFYIYNDDDLFRPGTYQHYDEPVRGRRVKSLINNVSFAFPPSPMISQFNDIPQSSFCSSECYSQNIQKACSCTNFYNLPYNTIVNMIIYDFGDIDGFAHPFHLHGYNFYVISMGRLPSTDPNQRQQFLNRQMDQLNNDNIDLRTRPQRDTVSVPPRGYVLIRFVTDNPGYWFLHCHFVFHLEAGMNAVLRVGEQSNLPPVPPNFPRCGNYLSSF</sequence>
<evidence type="ECO:0000256" key="5">
    <source>
        <dbReference type="SAM" id="MobiDB-lite"/>
    </source>
</evidence>
<dbReference type="Gene3D" id="2.60.40.420">
    <property type="entry name" value="Cupredoxins - blue copper proteins"/>
    <property type="match status" value="3"/>
</dbReference>
<dbReference type="CDD" id="cd13905">
    <property type="entry name" value="CuRO_3_tcLLC2_insect_like"/>
    <property type="match status" value="1"/>
</dbReference>
<dbReference type="InterPro" id="IPR008972">
    <property type="entry name" value="Cupredoxin"/>
</dbReference>
<feature type="compositionally biased region" description="Low complexity" evidence="5">
    <location>
        <begin position="56"/>
        <end position="71"/>
    </location>
</feature>
<evidence type="ECO:0000256" key="1">
    <source>
        <dbReference type="ARBA" id="ARBA00010609"/>
    </source>
</evidence>
<dbReference type="PROSITE" id="PS00079">
    <property type="entry name" value="MULTICOPPER_OXIDASE1"/>
    <property type="match status" value="2"/>
</dbReference>
<name>A0A9P0MPL1_NEZVI</name>
<dbReference type="FunFam" id="2.60.40.420:FF:000045">
    <property type="entry name" value="Laccase 2"/>
    <property type="match status" value="1"/>
</dbReference>
<dbReference type="InterPro" id="IPR011707">
    <property type="entry name" value="Cu-oxidase-like_N"/>
</dbReference>
<dbReference type="InterPro" id="IPR045087">
    <property type="entry name" value="Cu-oxidase_fam"/>
</dbReference>
<evidence type="ECO:0000259" key="9">
    <source>
        <dbReference type="Pfam" id="PF07732"/>
    </source>
</evidence>
<dbReference type="PROSITE" id="PS00080">
    <property type="entry name" value="MULTICOPPER_OXIDASE2"/>
    <property type="match status" value="1"/>
</dbReference>
<keyword evidence="11" id="KW-1185">Reference proteome</keyword>
<dbReference type="SUPFAM" id="SSF49503">
    <property type="entry name" value="Cupredoxins"/>
    <property type="match status" value="3"/>
</dbReference>
<gene>
    <name evidence="10" type="ORF">NEZAVI_LOCUS9572</name>
</gene>
<dbReference type="OrthoDB" id="2121828at2759"/>
<comment type="similarity">
    <text evidence="1">Belongs to the multicopper oxidase family.</text>
</comment>
<feature type="domain" description="Plastocyanin-like" evidence="7">
    <location>
        <begin position="260"/>
        <end position="408"/>
    </location>
</feature>
<keyword evidence="3" id="KW-0560">Oxidoreductase</keyword>
<dbReference type="GO" id="GO:0005507">
    <property type="term" value="F:copper ion binding"/>
    <property type="evidence" value="ECO:0007669"/>
    <property type="project" value="InterPro"/>
</dbReference>
<feature type="chain" id="PRO_5040209826" evidence="6">
    <location>
        <begin position="20"/>
        <end position="682"/>
    </location>
</feature>
<evidence type="ECO:0000256" key="6">
    <source>
        <dbReference type="SAM" id="SignalP"/>
    </source>
</evidence>
<dbReference type="PANTHER" id="PTHR11709">
    <property type="entry name" value="MULTI-COPPER OXIDASE"/>
    <property type="match status" value="1"/>
</dbReference>
<dbReference type="Pfam" id="PF00394">
    <property type="entry name" value="Cu-oxidase"/>
    <property type="match status" value="1"/>
</dbReference>
<dbReference type="CDD" id="cd13858">
    <property type="entry name" value="CuRO_1_tcLCC2_insect_like"/>
    <property type="match status" value="1"/>
</dbReference>
<dbReference type="PANTHER" id="PTHR11709:SF394">
    <property type="entry name" value="FI03373P-RELATED"/>
    <property type="match status" value="1"/>
</dbReference>